<accession>A0A4S3PUK0</accession>
<protein>
    <recommendedName>
        <fullName evidence="1">HNH nuclease domain-containing protein</fullName>
    </recommendedName>
</protein>
<dbReference type="SUPFAM" id="SSF54171">
    <property type="entry name" value="DNA-binding domain"/>
    <property type="match status" value="1"/>
</dbReference>
<organism evidence="2 3">
    <name type="scientific">Bacillus timonensis</name>
    <dbReference type="NCBI Taxonomy" id="1033734"/>
    <lineage>
        <taxon>Bacteria</taxon>
        <taxon>Bacillati</taxon>
        <taxon>Bacillota</taxon>
        <taxon>Bacilli</taxon>
        <taxon>Bacillales</taxon>
        <taxon>Bacillaceae</taxon>
        <taxon>Bacillus</taxon>
    </lineage>
</organism>
<dbReference type="Gene3D" id="3.90.75.20">
    <property type="match status" value="1"/>
</dbReference>
<sequence>MKNDYEIVGDVTKIFVKDSNGITHEALIDTEDLELVKWIGGNWRVQKNAAGSFYVTGNLYDRNIFLHRLVTNSLNVFNKEVVHINHNTLDNRKSELRLVTKEENQQNRRIGTNNKSGVLGVHYENKSKMWIAKIGVNRKKKYLGKFVKREDAVRARKEAEEKYHTYKQGLLKNRID</sequence>
<dbReference type="RefSeq" id="WP_136379360.1">
    <property type="nucleotide sequence ID" value="NZ_SLUB01000012.1"/>
</dbReference>
<proteinExistence type="predicted"/>
<reference evidence="2 3" key="1">
    <citation type="journal article" date="2019" name="Indoor Air">
        <title>Impacts of indoor surface finishes on bacterial viability.</title>
        <authorList>
            <person name="Hu J."/>
            <person name="Maamar S.B."/>
            <person name="Glawe A.J."/>
            <person name="Gottel N."/>
            <person name="Gilbert J.A."/>
            <person name="Hartmann E.M."/>
        </authorList>
    </citation>
    <scope>NUCLEOTIDE SEQUENCE [LARGE SCALE GENOMIC DNA]</scope>
    <source>
        <strain evidence="2 3">AF060A6</strain>
    </source>
</reference>
<dbReference type="AlphaFoldDB" id="A0A4S3PUK0"/>
<dbReference type="InterPro" id="IPR044925">
    <property type="entry name" value="His-Me_finger_sf"/>
</dbReference>
<dbReference type="EMBL" id="SLUB01000012">
    <property type="protein sequence ID" value="THE13085.1"/>
    <property type="molecule type" value="Genomic_DNA"/>
</dbReference>
<dbReference type="Pfam" id="PF13392">
    <property type="entry name" value="HNH_3"/>
    <property type="match status" value="1"/>
</dbReference>
<gene>
    <name evidence="2" type="ORF">E1I69_09450</name>
</gene>
<dbReference type="OrthoDB" id="8974199at2"/>
<dbReference type="InterPro" id="IPR016177">
    <property type="entry name" value="DNA-bd_dom_sf"/>
</dbReference>
<dbReference type="InterPro" id="IPR003615">
    <property type="entry name" value="HNH_nuc"/>
</dbReference>
<evidence type="ECO:0000313" key="3">
    <source>
        <dbReference type="Proteomes" id="UP000306477"/>
    </source>
</evidence>
<name>A0A4S3PUK0_9BACI</name>
<feature type="domain" description="HNH nuclease" evidence="1">
    <location>
        <begin position="78"/>
        <end position="106"/>
    </location>
</feature>
<comment type="caution">
    <text evidence="2">The sequence shown here is derived from an EMBL/GenBank/DDBJ whole genome shotgun (WGS) entry which is preliminary data.</text>
</comment>
<evidence type="ECO:0000259" key="1">
    <source>
        <dbReference type="Pfam" id="PF13392"/>
    </source>
</evidence>
<keyword evidence="3" id="KW-1185">Reference proteome</keyword>
<dbReference type="GO" id="GO:0003677">
    <property type="term" value="F:DNA binding"/>
    <property type="evidence" value="ECO:0007669"/>
    <property type="project" value="InterPro"/>
</dbReference>
<dbReference type="Proteomes" id="UP000306477">
    <property type="component" value="Unassembled WGS sequence"/>
</dbReference>
<evidence type="ECO:0000313" key="2">
    <source>
        <dbReference type="EMBL" id="THE13085.1"/>
    </source>
</evidence>
<dbReference type="SUPFAM" id="SSF54060">
    <property type="entry name" value="His-Me finger endonucleases"/>
    <property type="match status" value="1"/>
</dbReference>